<evidence type="ECO:0000313" key="2">
    <source>
        <dbReference type="Proteomes" id="UP000199572"/>
    </source>
</evidence>
<keyword evidence="2" id="KW-1185">Reference proteome</keyword>
<evidence type="ECO:0000313" key="1">
    <source>
        <dbReference type="EMBL" id="SER96811.1"/>
    </source>
</evidence>
<reference evidence="1 2" key="1">
    <citation type="submission" date="2016-10" db="EMBL/GenBank/DDBJ databases">
        <authorList>
            <person name="de Groot N.N."/>
        </authorList>
    </citation>
    <scope>NUCLEOTIDE SEQUENCE [LARGE SCALE GENOMIC DNA]</scope>
    <source>
        <strain evidence="1 2">DSM 18610</strain>
    </source>
</reference>
<name>A0A1H9TI34_9SPHI</name>
<protein>
    <submittedName>
        <fullName evidence="1">Uncharacterized protein</fullName>
    </submittedName>
</protein>
<dbReference type="EMBL" id="FOGG01000023">
    <property type="protein sequence ID" value="SER96811.1"/>
    <property type="molecule type" value="Genomic_DNA"/>
</dbReference>
<dbReference type="Proteomes" id="UP000199572">
    <property type="component" value="Unassembled WGS sequence"/>
</dbReference>
<proteinExistence type="predicted"/>
<sequence>MIVLDLAMNSYHFNIYPIDTHHVKDCIVHFDRGIYRVHVEGKLIGMMVKDHVEKFGYSTEDKDLKPLIGEIAGHLHEKHLRKKFAMDIRSIWNVILEANFINEETLMVYIKADTDLEEFADCVRDTIYDHVEFDEHLNLVLSQMDHDEVIDIQIN</sequence>
<dbReference type="STRING" id="390241.SAMN04488023_1236"/>
<dbReference type="AlphaFoldDB" id="A0A1H9TI34"/>
<organism evidence="1 2">
    <name type="scientific">Pedobacter rhizosphaerae</name>
    <dbReference type="NCBI Taxonomy" id="390241"/>
    <lineage>
        <taxon>Bacteria</taxon>
        <taxon>Pseudomonadati</taxon>
        <taxon>Bacteroidota</taxon>
        <taxon>Sphingobacteriia</taxon>
        <taxon>Sphingobacteriales</taxon>
        <taxon>Sphingobacteriaceae</taxon>
        <taxon>Pedobacter</taxon>
    </lineage>
</organism>
<gene>
    <name evidence="1" type="ORF">SAMN04488023_1236</name>
</gene>
<dbReference type="RefSeq" id="WP_090886357.1">
    <property type="nucleotide sequence ID" value="NZ_FOGG01000023.1"/>
</dbReference>
<accession>A0A1H9TI34</accession>
<dbReference type="OrthoDB" id="769821at2"/>